<dbReference type="EMBL" id="JBHMCG010000075">
    <property type="protein sequence ID" value="MFB9573852.1"/>
    <property type="molecule type" value="Genomic_DNA"/>
</dbReference>
<reference evidence="2 3" key="1">
    <citation type="submission" date="2024-09" db="EMBL/GenBank/DDBJ databases">
        <authorList>
            <person name="Sun Q."/>
            <person name="Mori K."/>
        </authorList>
    </citation>
    <scope>NUCLEOTIDE SEQUENCE [LARGE SCALE GENOMIC DNA]</scope>
    <source>
        <strain evidence="2 3">JCM 3331</strain>
    </source>
</reference>
<dbReference type="RefSeq" id="WP_345513364.1">
    <property type="nucleotide sequence ID" value="NZ_BAAAXD010000021.1"/>
</dbReference>
<dbReference type="InterPro" id="IPR029058">
    <property type="entry name" value="AB_hydrolase_fold"/>
</dbReference>
<dbReference type="Pfam" id="PF00561">
    <property type="entry name" value="Abhydrolase_1"/>
    <property type="match status" value="1"/>
</dbReference>
<dbReference type="GO" id="GO:0016787">
    <property type="term" value="F:hydrolase activity"/>
    <property type="evidence" value="ECO:0007669"/>
    <property type="project" value="UniProtKB-KW"/>
</dbReference>
<accession>A0ABV5R7N5</accession>
<name>A0ABV5R7N5_9ACTN</name>
<evidence type="ECO:0000313" key="3">
    <source>
        <dbReference type="Proteomes" id="UP001589710"/>
    </source>
</evidence>
<organism evidence="2 3">
    <name type="scientific">Streptomyces yanii</name>
    <dbReference type="NCBI Taxonomy" id="78510"/>
    <lineage>
        <taxon>Bacteria</taxon>
        <taxon>Bacillati</taxon>
        <taxon>Actinomycetota</taxon>
        <taxon>Actinomycetes</taxon>
        <taxon>Kitasatosporales</taxon>
        <taxon>Streptomycetaceae</taxon>
        <taxon>Streptomyces</taxon>
    </lineage>
</organism>
<evidence type="ECO:0000313" key="2">
    <source>
        <dbReference type="EMBL" id="MFB9573852.1"/>
    </source>
</evidence>
<protein>
    <submittedName>
        <fullName evidence="2">Alpha/beta fold hydrolase</fullName>
    </submittedName>
</protein>
<dbReference type="Proteomes" id="UP001589710">
    <property type="component" value="Unassembled WGS sequence"/>
</dbReference>
<gene>
    <name evidence="2" type="ORF">ACFFTL_16430</name>
</gene>
<keyword evidence="2" id="KW-0378">Hydrolase</keyword>
<proteinExistence type="predicted"/>
<evidence type="ECO:0000259" key="1">
    <source>
        <dbReference type="Pfam" id="PF00561"/>
    </source>
</evidence>
<dbReference type="InterPro" id="IPR000073">
    <property type="entry name" value="AB_hydrolase_1"/>
</dbReference>
<keyword evidence="3" id="KW-1185">Reference proteome</keyword>
<feature type="domain" description="AB hydrolase-1" evidence="1">
    <location>
        <begin position="2"/>
        <end position="69"/>
    </location>
</feature>
<sequence length="112" mass="12363">MYGTLLGELYAEQYPKRVRALVLEAVVDHSLGTREFLSTQAATLQDSFDEFVAWCGRTESCALHGSDVRARWADLLVRAERGKLSDNGTALECAPCGCRRIRAGSQVSLEKI</sequence>
<dbReference type="Gene3D" id="3.40.50.1820">
    <property type="entry name" value="alpha/beta hydrolase"/>
    <property type="match status" value="1"/>
</dbReference>
<comment type="caution">
    <text evidence="2">The sequence shown here is derived from an EMBL/GenBank/DDBJ whole genome shotgun (WGS) entry which is preliminary data.</text>
</comment>